<dbReference type="EMBL" id="JACIDM010000001">
    <property type="protein sequence ID" value="MBB4081537.1"/>
    <property type="molecule type" value="Genomic_DNA"/>
</dbReference>
<feature type="transmembrane region" description="Helical" evidence="13">
    <location>
        <begin position="239"/>
        <end position="263"/>
    </location>
</feature>
<evidence type="ECO:0000256" key="7">
    <source>
        <dbReference type="ARBA" id="ARBA00022692"/>
    </source>
</evidence>
<evidence type="ECO:0000313" key="18">
    <source>
        <dbReference type="Proteomes" id="UP000529946"/>
    </source>
</evidence>
<evidence type="ECO:0000256" key="6">
    <source>
        <dbReference type="ARBA" id="ARBA00022538"/>
    </source>
</evidence>
<dbReference type="InterPro" id="IPR023051">
    <property type="entry name" value="Kup"/>
</dbReference>
<evidence type="ECO:0000256" key="4">
    <source>
        <dbReference type="ARBA" id="ARBA00022475"/>
    </source>
</evidence>
<feature type="transmembrane region" description="Helical" evidence="13">
    <location>
        <begin position="83"/>
        <end position="106"/>
    </location>
</feature>
<keyword evidence="9 13" id="KW-0630">Potassium</keyword>
<comment type="caution">
    <text evidence="17">The sequence shown here is derived from an EMBL/GenBank/DDBJ whole genome shotgun (WGS) entry which is preliminary data.</text>
</comment>
<keyword evidence="7 13" id="KW-0812">Transmembrane</keyword>
<feature type="compositionally biased region" description="Low complexity" evidence="14">
    <location>
        <begin position="14"/>
        <end position="26"/>
    </location>
</feature>
<feature type="transmembrane region" description="Helical" evidence="13">
    <location>
        <begin position="401"/>
        <end position="424"/>
    </location>
</feature>
<dbReference type="GO" id="GO:0015293">
    <property type="term" value="F:symporter activity"/>
    <property type="evidence" value="ECO:0007669"/>
    <property type="project" value="UniProtKB-UniRule"/>
</dbReference>
<evidence type="ECO:0000256" key="11">
    <source>
        <dbReference type="ARBA" id="ARBA00023065"/>
    </source>
</evidence>
<keyword evidence="18" id="KW-1185">Reference proteome</keyword>
<evidence type="ECO:0000256" key="12">
    <source>
        <dbReference type="ARBA" id="ARBA00023136"/>
    </source>
</evidence>
<feature type="transmembrane region" description="Helical" evidence="13">
    <location>
        <begin position="179"/>
        <end position="195"/>
    </location>
</feature>
<keyword evidence="11 13" id="KW-0406">Ion transport</keyword>
<dbReference type="Pfam" id="PF02705">
    <property type="entry name" value="K_trans"/>
    <property type="match status" value="1"/>
</dbReference>
<keyword evidence="12 13" id="KW-0472">Membrane</keyword>
<comment type="similarity">
    <text evidence="2 13">Belongs to the HAK/KUP transporter (TC 2.A.72) family.</text>
</comment>
<feature type="region of interest" description="Disordered" evidence="14">
    <location>
        <begin position="1"/>
        <end position="38"/>
    </location>
</feature>
<sequence>MVGASPQGEAGDNAAASSTLSSADSSAPPPHPAAADEHGHAQSGKMALIVGAIGVVFGDIGTSPLYAMREALHHSRGGGADELAILGVVSLVFWALILVVTLKYVVFLMRADNKGEGGTLALMALAQHAVGRRSGLIFILGVCGAALFYGDGVITPAVSVLSAVEGLRDAPGLSGQLDAWVLPIAAGILIALFMIQSHGTARVARFFGPLMGLWFLILAGLGVYHIFDDPSIFRALSPHYGVVFLIDNGFLGFVILGSVFLAVTGAEALYADMGHFGKAPIRQGWLWFALPCLTLCYLGQGANVLAHREAAANPFWMMVPDFAYWPVLIMATIATVIASQAVITGAFSVTQQAVQLGLLPRIDIKNTSESQAGQIFVPSVNLLLMVGVLALLVTFQTSTALAAAYGIAVTGSMFVDSLLAWFIVRKLWKWSVPVSLAVISPLVALDLVFLTSNMLKIPQGAWFPLVMGGLLILLMWTWVRGTQILTAKTRKDSLPLADLIEMLRARPPHRAPGTAIFLTSDPDIAPVALMHNLKHNKVLHEKNVILTVRTTDRPRVPEKYRVSIEPISDDFKKLVISYGFMEQPNVPKALGVCRKQGLKFDIMSTSFFLGRRSVIASATEGMPLWQDRLFIFLMRNAANPTDFFHIPPGRVVELGTQVSV</sequence>
<dbReference type="HAMAP" id="MF_01522">
    <property type="entry name" value="Kup"/>
    <property type="match status" value="1"/>
</dbReference>
<gene>
    <name evidence="13" type="primary">kup</name>
    <name evidence="17" type="ORF">GGR12_000376</name>
</gene>
<feature type="transmembrane region" description="Helical" evidence="13">
    <location>
        <begin position="322"/>
        <end position="343"/>
    </location>
</feature>
<evidence type="ECO:0000256" key="3">
    <source>
        <dbReference type="ARBA" id="ARBA00022448"/>
    </source>
</evidence>
<reference evidence="17 18" key="1">
    <citation type="submission" date="2020-08" db="EMBL/GenBank/DDBJ databases">
        <title>Genomic Encyclopedia of Type Strains, Phase IV (KMG-IV): sequencing the most valuable type-strain genomes for metagenomic binning, comparative biology and taxonomic classification.</title>
        <authorList>
            <person name="Goeker M."/>
        </authorList>
    </citation>
    <scope>NUCLEOTIDE SEQUENCE [LARGE SCALE GENOMIC DNA]</scope>
    <source>
        <strain evidence="17 18">DSM 23960</strain>
    </source>
</reference>
<dbReference type="GO" id="GO:0015079">
    <property type="term" value="F:potassium ion transmembrane transporter activity"/>
    <property type="evidence" value="ECO:0007669"/>
    <property type="project" value="UniProtKB-UniRule"/>
</dbReference>
<evidence type="ECO:0000256" key="2">
    <source>
        <dbReference type="ARBA" id="ARBA00007019"/>
    </source>
</evidence>
<evidence type="ECO:0000256" key="14">
    <source>
        <dbReference type="SAM" id="MobiDB-lite"/>
    </source>
</evidence>
<comment type="function">
    <text evidence="13">Transport of potassium into the cell. Likely operates as a K(+):H(+) symporter.</text>
</comment>
<keyword evidence="6 13" id="KW-0633">Potassium transport</keyword>
<keyword evidence="10 13" id="KW-1133">Transmembrane helix</keyword>
<accession>A0A7W6JC95</accession>
<dbReference type="GO" id="GO:0005886">
    <property type="term" value="C:plasma membrane"/>
    <property type="evidence" value="ECO:0007669"/>
    <property type="project" value="UniProtKB-SubCell"/>
</dbReference>
<feature type="transmembrane region" description="Helical" evidence="13">
    <location>
        <begin position="461"/>
        <end position="479"/>
    </location>
</feature>
<evidence type="ECO:0000256" key="5">
    <source>
        <dbReference type="ARBA" id="ARBA00022519"/>
    </source>
</evidence>
<name>A0A7W6JC95_9CAUL</name>
<dbReference type="PANTHER" id="PTHR30540">
    <property type="entry name" value="OSMOTIC STRESS POTASSIUM TRANSPORTER"/>
    <property type="match status" value="1"/>
</dbReference>
<evidence type="ECO:0000256" key="13">
    <source>
        <dbReference type="HAMAP-Rule" id="MF_01522"/>
    </source>
</evidence>
<feature type="domain" description="K+ potassium transporter integral membrane" evidence="15">
    <location>
        <begin position="49"/>
        <end position="501"/>
    </location>
</feature>
<feature type="transmembrane region" description="Helical" evidence="13">
    <location>
        <begin position="436"/>
        <end position="455"/>
    </location>
</feature>
<evidence type="ECO:0000256" key="9">
    <source>
        <dbReference type="ARBA" id="ARBA00022958"/>
    </source>
</evidence>
<keyword evidence="3 13" id="KW-0813">Transport</keyword>
<feature type="transmembrane region" description="Helical" evidence="13">
    <location>
        <begin position="207"/>
        <end position="227"/>
    </location>
</feature>
<evidence type="ECO:0000256" key="1">
    <source>
        <dbReference type="ARBA" id="ARBA00004141"/>
    </source>
</evidence>
<evidence type="ECO:0000259" key="16">
    <source>
        <dbReference type="Pfam" id="PF22776"/>
    </source>
</evidence>
<feature type="transmembrane region" description="Helical" evidence="13">
    <location>
        <begin position="375"/>
        <end position="395"/>
    </location>
</feature>
<comment type="catalytic activity">
    <reaction evidence="13">
        <text>K(+)(in) + H(+)(in) = K(+)(out) + H(+)(out)</text>
        <dbReference type="Rhea" id="RHEA:28490"/>
        <dbReference type="ChEBI" id="CHEBI:15378"/>
        <dbReference type="ChEBI" id="CHEBI:29103"/>
    </reaction>
</comment>
<dbReference type="InterPro" id="IPR053952">
    <property type="entry name" value="K_trans_C"/>
</dbReference>
<protein>
    <recommendedName>
        <fullName evidence="13">Probable potassium transport system protein Kup</fullName>
    </recommendedName>
</protein>
<evidence type="ECO:0000313" key="17">
    <source>
        <dbReference type="EMBL" id="MBB4081537.1"/>
    </source>
</evidence>
<dbReference type="InterPro" id="IPR003855">
    <property type="entry name" value="K+_transporter"/>
</dbReference>
<keyword evidence="4 13" id="KW-1003">Cell membrane</keyword>
<evidence type="ECO:0000256" key="10">
    <source>
        <dbReference type="ARBA" id="ARBA00022989"/>
    </source>
</evidence>
<keyword evidence="5" id="KW-0997">Cell inner membrane</keyword>
<organism evidence="17 18">
    <name type="scientific">Brevundimonas lenta</name>
    <dbReference type="NCBI Taxonomy" id="424796"/>
    <lineage>
        <taxon>Bacteria</taxon>
        <taxon>Pseudomonadati</taxon>
        <taxon>Pseudomonadota</taxon>
        <taxon>Alphaproteobacteria</taxon>
        <taxon>Caulobacterales</taxon>
        <taxon>Caulobacteraceae</taxon>
        <taxon>Brevundimonas</taxon>
    </lineage>
</organism>
<dbReference type="RefSeq" id="WP_183202296.1">
    <property type="nucleotide sequence ID" value="NZ_BAAAER010000002.1"/>
</dbReference>
<feature type="transmembrane region" description="Helical" evidence="13">
    <location>
        <begin position="284"/>
        <end position="302"/>
    </location>
</feature>
<keyword evidence="8 13" id="KW-0769">Symport</keyword>
<dbReference type="Proteomes" id="UP000529946">
    <property type="component" value="Unassembled WGS sequence"/>
</dbReference>
<dbReference type="InterPro" id="IPR053951">
    <property type="entry name" value="K_trans_N"/>
</dbReference>
<evidence type="ECO:0000259" key="15">
    <source>
        <dbReference type="Pfam" id="PF02705"/>
    </source>
</evidence>
<dbReference type="PANTHER" id="PTHR30540:SF79">
    <property type="entry name" value="LOW AFFINITY POTASSIUM TRANSPORT SYSTEM PROTEIN KUP"/>
    <property type="match status" value="1"/>
</dbReference>
<feature type="domain" description="K+ potassium transporter C-terminal" evidence="16">
    <location>
        <begin position="512"/>
        <end position="659"/>
    </location>
</feature>
<comment type="subcellular location">
    <subcellularLocation>
        <location evidence="13">Cell membrane</location>
        <topology evidence="13">Multi-pass membrane protein</topology>
    </subcellularLocation>
    <subcellularLocation>
        <location evidence="1">Membrane</location>
        <topology evidence="1">Multi-pass membrane protein</topology>
    </subcellularLocation>
</comment>
<evidence type="ECO:0000256" key="8">
    <source>
        <dbReference type="ARBA" id="ARBA00022847"/>
    </source>
</evidence>
<proteinExistence type="inferred from homology"/>
<feature type="transmembrane region" description="Helical" evidence="13">
    <location>
        <begin position="136"/>
        <end position="159"/>
    </location>
</feature>
<dbReference type="AlphaFoldDB" id="A0A7W6JC95"/>
<feature type="transmembrane region" description="Helical" evidence="13">
    <location>
        <begin position="47"/>
        <end position="68"/>
    </location>
</feature>
<dbReference type="Pfam" id="PF22776">
    <property type="entry name" value="K_trans_C"/>
    <property type="match status" value="1"/>
</dbReference>